<keyword evidence="2" id="KW-1185">Reference proteome</keyword>
<name>A0A165VHC9_9AGAM</name>
<reference evidence="1 2" key="1">
    <citation type="journal article" date="2016" name="Mol. Biol. Evol.">
        <title>Comparative Genomics of Early-Diverging Mushroom-Forming Fungi Provides Insights into the Origins of Lignocellulose Decay Capabilities.</title>
        <authorList>
            <person name="Nagy L.G."/>
            <person name="Riley R."/>
            <person name="Tritt A."/>
            <person name="Adam C."/>
            <person name="Daum C."/>
            <person name="Floudas D."/>
            <person name="Sun H."/>
            <person name="Yadav J.S."/>
            <person name="Pangilinan J."/>
            <person name="Larsson K.H."/>
            <person name="Matsuura K."/>
            <person name="Barry K."/>
            <person name="Labutti K."/>
            <person name="Kuo R."/>
            <person name="Ohm R.A."/>
            <person name="Bhattacharya S.S."/>
            <person name="Shirouzu T."/>
            <person name="Yoshinaga Y."/>
            <person name="Martin F.M."/>
            <person name="Grigoriev I.V."/>
            <person name="Hibbett D.S."/>
        </authorList>
    </citation>
    <scope>NUCLEOTIDE SEQUENCE [LARGE SCALE GENOMIC DNA]</scope>
    <source>
        <strain evidence="1 2">HHB14362 ss-1</strain>
    </source>
</reference>
<dbReference type="InParanoid" id="A0A165VHC9"/>
<proteinExistence type="predicted"/>
<organism evidence="1 2">
    <name type="scientific">Neolentinus lepideus HHB14362 ss-1</name>
    <dbReference type="NCBI Taxonomy" id="1314782"/>
    <lineage>
        <taxon>Eukaryota</taxon>
        <taxon>Fungi</taxon>
        <taxon>Dikarya</taxon>
        <taxon>Basidiomycota</taxon>
        <taxon>Agaricomycotina</taxon>
        <taxon>Agaricomycetes</taxon>
        <taxon>Gloeophyllales</taxon>
        <taxon>Gloeophyllaceae</taxon>
        <taxon>Neolentinus</taxon>
    </lineage>
</organism>
<dbReference type="Proteomes" id="UP000076761">
    <property type="component" value="Unassembled WGS sequence"/>
</dbReference>
<accession>A0A165VHC9</accession>
<evidence type="ECO:0000313" key="2">
    <source>
        <dbReference type="Proteomes" id="UP000076761"/>
    </source>
</evidence>
<sequence length="57" mass="6434">MNYPPFAFLVQGPDCIVPILQHLSHKVNEYVSDSNTGVRMRTNGRSLRHSSPIRLAL</sequence>
<dbReference type="EMBL" id="KV425553">
    <property type="protein sequence ID" value="KZT29675.1"/>
    <property type="molecule type" value="Genomic_DNA"/>
</dbReference>
<dbReference type="AlphaFoldDB" id="A0A165VHC9"/>
<gene>
    <name evidence="1" type="ORF">NEOLEDRAFT_1127440</name>
</gene>
<protein>
    <submittedName>
        <fullName evidence="1">Uncharacterized protein</fullName>
    </submittedName>
</protein>
<evidence type="ECO:0000313" key="1">
    <source>
        <dbReference type="EMBL" id="KZT29675.1"/>
    </source>
</evidence>